<dbReference type="SUPFAM" id="SSF57196">
    <property type="entry name" value="EGF/Laminin"/>
    <property type="match status" value="1"/>
</dbReference>
<feature type="non-terminal residue" evidence="4">
    <location>
        <position position="1"/>
    </location>
</feature>
<keyword evidence="2" id="KW-0732">Signal</keyword>
<feature type="chain" id="PRO_5035707377" description="EGF-like domain-containing protein" evidence="2">
    <location>
        <begin position="25"/>
        <end position="99"/>
    </location>
</feature>
<name>A0A8S2E031_9BILA</name>
<dbReference type="InterPro" id="IPR000742">
    <property type="entry name" value="EGF"/>
</dbReference>
<reference evidence="4" key="1">
    <citation type="submission" date="2021-02" db="EMBL/GenBank/DDBJ databases">
        <authorList>
            <person name="Nowell W R."/>
        </authorList>
    </citation>
    <scope>NUCLEOTIDE SEQUENCE</scope>
</reference>
<feature type="domain" description="EGF-like" evidence="3">
    <location>
        <begin position="66"/>
        <end position="98"/>
    </location>
</feature>
<dbReference type="Gene3D" id="2.10.25.10">
    <property type="entry name" value="Laminin"/>
    <property type="match status" value="1"/>
</dbReference>
<dbReference type="PROSITE" id="PS50026">
    <property type="entry name" value="EGF_3"/>
    <property type="match status" value="1"/>
</dbReference>
<protein>
    <recommendedName>
        <fullName evidence="3">EGF-like domain-containing protein</fullName>
    </recommendedName>
</protein>
<evidence type="ECO:0000259" key="3">
    <source>
        <dbReference type="PROSITE" id="PS50026"/>
    </source>
</evidence>
<feature type="disulfide bond" evidence="1">
    <location>
        <begin position="70"/>
        <end position="80"/>
    </location>
</feature>
<feature type="signal peptide" evidence="2">
    <location>
        <begin position="1"/>
        <end position="24"/>
    </location>
</feature>
<gene>
    <name evidence="4" type="ORF">OVA965_LOCUS16660</name>
    <name evidence="5" type="ORF">TMI583_LOCUS16671</name>
</gene>
<dbReference type="Proteomes" id="UP000677228">
    <property type="component" value="Unassembled WGS sequence"/>
</dbReference>
<accession>A0A8S2E031</accession>
<dbReference type="EMBL" id="CAJNOK010007788">
    <property type="protein sequence ID" value="CAF1044621.1"/>
    <property type="molecule type" value="Genomic_DNA"/>
</dbReference>
<comment type="caution">
    <text evidence="1">Lacks conserved residue(s) required for the propagation of feature annotation.</text>
</comment>
<feature type="disulfide bond" evidence="1">
    <location>
        <begin position="88"/>
        <end position="97"/>
    </location>
</feature>
<evidence type="ECO:0000313" key="6">
    <source>
        <dbReference type="Proteomes" id="UP000677228"/>
    </source>
</evidence>
<comment type="caution">
    <text evidence="4">The sequence shown here is derived from an EMBL/GenBank/DDBJ whole genome shotgun (WGS) entry which is preliminary data.</text>
</comment>
<proteinExistence type="predicted"/>
<evidence type="ECO:0000313" key="5">
    <source>
        <dbReference type="EMBL" id="CAF3812737.1"/>
    </source>
</evidence>
<evidence type="ECO:0000256" key="2">
    <source>
        <dbReference type="SAM" id="SignalP"/>
    </source>
</evidence>
<dbReference type="PROSITE" id="PS01186">
    <property type="entry name" value="EGF_2"/>
    <property type="match status" value="1"/>
</dbReference>
<sequence>MVHVPRRIRVLVRQLYALLPAVCSSPCTYTIYSLPAQIANVTLTDGLGLNNGTCTAPGVCTCTSQYSAICQNPCLNGGTCSAPATCTCLSGYNGSQCQT</sequence>
<dbReference type="Pfam" id="PF00008">
    <property type="entry name" value="EGF"/>
    <property type="match status" value="1"/>
</dbReference>
<dbReference type="SMART" id="SM00181">
    <property type="entry name" value="EGF"/>
    <property type="match status" value="1"/>
</dbReference>
<dbReference type="Proteomes" id="UP000682733">
    <property type="component" value="Unassembled WGS sequence"/>
</dbReference>
<keyword evidence="1" id="KW-1015">Disulfide bond</keyword>
<evidence type="ECO:0000313" key="4">
    <source>
        <dbReference type="EMBL" id="CAF1044621.1"/>
    </source>
</evidence>
<organism evidence="4 6">
    <name type="scientific">Didymodactylos carnosus</name>
    <dbReference type="NCBI Taxonomy" id="1234261"/>
    <lineage>
        <taxon>Eukaryota</taxon>
        <taxon>Metazoa</taxon>
        <taxon>Spiralia</taxon>
        <taxon>Gnathifera</taxon>
        <taxon>Rotifera</taxon>
        <taxon>Eurotatoria</taxon>
        <taxon>Bdelloidea</taxon>
        <taxon>Philodinida</taxon>
        <taxon>Philodinidae</taxon>
        <taxon>Didymodactylos</taxon>
    </lineage>
</organism>
<evidence type="ECO:0000256" key="1">
    <source>
        <dbReference type="PROSITE-ProRule" id="PRU00076"/>
    </source>
</evidence>
<keyword evidence="1" id="KW-0245">EGF-like domain</keyword>
<dbReference type="PROSITE" id="PS00022">
    <property type="entry name" value="EGF_1"/>
    <property type="match status" value="1"/>
</dbReference>
<dbReference type="EMBL" id="CAJOBA010007801">
    <property type="protein sequence ID" value="CAF3812737.1"/>
    <property type="molecule type" value="Genomic_DNA"/>
</dbReference>
<dbReference type="AlphaFoldDB" id="A0A8S2E031"/>